<evidence type="ECO:0000256" key="26">
    <source>
        <dbReference type="SAM" id="MobiDB-lite"/>
    </source>
</evidence>
<evidence type="ECO:0000256" key="16">
    <source>
        <dbReference type="ARBA" id="ARBA00022968"/>
    </source>
</evidence>
<keyword evidence="9" id="KW-0121">Carboxypeptidase</keyword>
<keyword evidence="13" id="KW-0812">Transmembrane</keyword>
<dbReference type="InterPro" id="IPR012338">
    <property type="entry name" value="Beta-lactam/transpept-like"/>
</dbReference>
<evidence type="ECO:0000256" key="18">
    <source>
        <dbReference type="ARBA" id="ARBA00022989"/>
    </source>
</evidence>
<keyword evidence="12" id="KW-0808">Transferase</keyword>
<evidence type="ECO:0000256" key="8">
    <source>
        <dbReference type="ARBA" id="ARBA00022519"/>
    </source>
</evidence>
<dbReference type="PANTHER" id="PTHR32282">
    <property type="entry name" value="BINDING PROTEIN TRANSPEPTIDASE, PUTATIVE-RELATED"/>
    <property type="match status" value="1"/>
</dbReference>
<evidence type="ECO:0000259" key="29">
    <source>
        <dbReference type="Pfam" id="PF17092"/>
    </source>
</evidence>
<gene>
    <name evidence="30" type="ORF">ACFOW6_01190</name>
</gene>
<comment type="caution">
    <text evidence="30">The sequence shown here is derived from an EMBL/GenBank/DDBJ whole genome shotgun (WGS) entry which is preliminary data.</text>
</comment>
<dbReference type="EC" id="3.4.16.4" evidence="5"/>
<comment type="catalytic activity">
    <reaction evidence="25">
        <text>[GlcNAc-(1-&gt;4)-Mur2Ac(oyl-L-Ala-gamma-D-Glu-L-Lys-D-Ala-D-Ala)](n)-di-trans,octa-cis-undecaprenyl diphosphate + beta-D-GlcNAc-(1-&gt;4)-Mur2Ac(oyl-L-Ala-gamma-D-Glu-L-Lys-D-Ala-D-Ala)-di-trans,octa-cis-undecaprenyl diphosphate = [GlcNAc-(1-&gt;4)-Mur2Ac(oyl-L-Ala-gamma-D-Glu-L-Lys-D-Ala-D-Ala)](n+1)-di-trans,octa-cis-undecaprenyl diphosphate + di-trans,octa-cis-undecaprenyl diphosphate + H(+)</text>
        <dbReference type="Rhea" id="RHEA:23708"/>
        <dbReference type="Rhea" id="RHEA-COMP:9602"/>
        <dbReference type="Rhea" id="RHEA-COMP:9603"/>
        <dbReference type="ChEBI" id="CHEBI:15378"/>
        <dbReference type="ChEBI" id="CHEBI:58405"/>
        <dbReference type="ChEBI" id="CHEBI:60033"/>
        <dbReference type="ChEBI" id="CHEBI:78435"/>
        <dbReference type="EC" id="2.4.99.28"/>
    </reaction>
</comment>
<evidence type="ECO:0000256" key="13">
    <source>
        <dbReference type="ARBA" id="ARBA00022692"/>
    </source>
</evidence>
<keyword evidence="14" id="KW-0378">Hydrolase</keyword>
<keyword evidence="18" id="KW-1133">Transmembrane helix</keyword>
<dbReference type="EC" id="2.4.99.28" evidence="24"/>
<dbReference type="Pfam" id="PF00905">
    <property type="entry name" value="Transpeptidase"/>
    <property type="match status" value="1"/>
</dbReference>
<evidence type="ECO:0000313" key="30">
    <source>
        <dbReference type="EMBL" id="MFC4350148.1"/>
    </source>
</evidence>
<reference evidence="31" key="1">
    <citation type="journal article" date="2019" name="Int. J. Syst. Evol. Microbiol.">
        <title>The Global Catalogue of Microorganisms (GCM) 10K type strain sequencing project: providing services to taxonomists for standard genome sequencing and annotation.</title>
        <authorList>
            <consortium name="The Broad Institute Genomics Platform"/>
            <consortium name="The Broad Institute Genome Sequencing Center for Infectious Disease"/>
            <person name="Wu L."/>
            <person name="Ma J."/>
        </authorList>
    </citation>
    <scope>NUCLEOTIDE SEQUENCE [LARGE SCALE GENOMIC DNA]</scope>
    <source>
        <strain evidence="31">CECT 8472</strain>
    </source>
</reference>
<evidence type="ECO:0000256" key="2">
    <source>
        <dbReference type="ARBA" id="ARBA00004752"/>
    </source>
</evidence>
<dbReference type="InterPro" id="IPR036950">
    <property type="entry name" value="PBP_transglycosylase"/>
</dbReference>
<feature type="domain" description="Penicillin-binding protein OB-like" evidence="29">
    <location>
        <begin position="322"/>
        <end position="448"/>
    </location>
</feature>
<keyword evidence="22" id="KW-0961">Cell wall biogenesis/degradation</keyword>
<keyword evidence="8" id="KW-0997">Cell inner membrane</keyword>
<dbReference type="NCBIfam" id="TIGR02074">
    <property type="entry name" value="PBP_1a_fam"/>
    <property type="match status" value="1"/>
</dbReference>
<sequence>MFTRLLSILFGGLVLGLVVAAGAGLYLFYHYGQDLPDYEQLADYEPPTVTRVHAGDGRLLAEHAIENRVFVPMEAVPDTVKQAFIAAEDQNFHTHPGIDVLSIVRAAITNLQNLGTDRRPVGASTITQQVAKNFLLSNEVSLERKIREAILSIRMERALPKERILELYLNEIYLGMGSYGVASAALNYFNKSMDELTLEEAAYLAALPKAPSNYHPVRETEAAISRRNWVIGRMLEDGHITEEQAETARAADLEVHSRGEAEVTSADYFAEEVRRKLIKRFGEDQVYNGGLSVRTSLDPELQDIAEKTLRDGLIDYDRRHGWRGALQKIEFGEQGWAKSLNEIPIPPSAAPWQMAAVLELDAQEARIGLTDGSRGRIPMSELRWARPALEDQRVGAEPSQPEDVLEVGDVILVEALEDEQTSGEEEGSAAENGAESLRSYTLRQIPAVNGALVALDPHTGRVLAMQGGFSYAKSEFNRATQAMRQPGSSFKPFVYLTALNNGFTPSTIILDAPFVADQGPGLDEWRPSNYTNRFYGPTPMRVGIEKSRNLMTVRLAQTVGIEKIADTAERFGVFENEVTPTLSLALGAGETTALRLTAAYAKLVNGGKQITPTLIDRVQGRRGETLFRTDDRACENCRNVEWNGQAPPRLPDDREQIVSPGSAYQVVSMLEGVVERGTATTVSQVGKPLAGKTGTTNDYKDAWFVGFSPDLAVGIYVGFDQPRNLGGGEAGGRVAAPIFRDFMMDALEDEPPTPFRIPEDIRLVRVVHETGEAAQGQQNGVIWEAFQEGTGPEDRRRITSDGRSVSQDADSGSGGSGNSSSGGSTGGLY</sequence>
<organism evidence="30 31">
    <name type="scientific">Fodinicurvata halophila</name>
    <dbReference type="NCBI Taxonomy" id="1419723"/>
    <lineage>
        <taxon>Bacteria</taxon>
        <taxon>Pseudomonadati</taxon>
        <taxon>Pseudomonadota</taxon>
        <taxon>Alphaproteobacteria</taxon>
        <taxon>Rhodospirillales</taxon>
        <taxon>Rhodovibrionaceae</taxon>
        <taxon>Fodinicurvata</taxon>
    </lineage>
</organism>
<evidence type="ECO:0000256" key="5">
    <source>
        <dbReference type="ARBA" id="ARBA00012448"/>
    </source>
</evidence>
<feature type="compositionally biased region" description="Polar residues" evidence="26">
    <location>
        <begin position="801"/>
        <end position="810"/>
    </location>
</feature>
<evidence type="ECO:0000256" key="12">
    <source>
        <dbReference type="ARBA" id="ARBA00022679"/>
    </source>
</evidence>
<dbReference type="RefSeq" id="WP_382420313.1">
    <property type="nucleotide sequence ID" value="NZ_JBHSCW010000001.1"/>
</dbReference>
<dbReference type="SUPFAM" id="SSF53955">
    <property type="entry name" value="Lysozyme-like"/>
    <property type="match status" value="1"/>
</dbReference>
<feature type="domain" description="Penicillin-binding protein transpeptidase" evidence="27">
    <location>
        <begin position="450"/>
        <end position="743"/>
    </location>
</feature>
<keyword evidence="11" id="KW-0328">Glycosyltransferase</keyword>
<evidence type="ECO:0000256" key="11">
    <source>
        <dbReference type="ARBA" id="ARBA00022676"/>
    </source>
</evidence>
<evidence type="ECO:0000256" key="23">
    <source>
        <dbReference type="ARBA" id="ARBA00034000"/>
    </source>
</evidence>
<protein>
    <recommendedName>
        <fullName evidence="6">Penicillin-binding protein 1A</fullName>
        <ecNumber evidence="24">2.4.99.28</ecNumber>
        <ecNumber evidence="5">3.4.16.4</ecNumber>
    </recommendedName>
</protein>
<keyword evidence="31" id="KW-1185">Reference proteome</keyword>
<evidence type="ECO:0000256" key="20">
    <source>
        <dbReference type="ARBA" id="ARBA00023251"/>
    </source>
</evidence>
<keyword evidence="7" id="KW-1003">Cell membrane</keyword>
<evidence type="ECO:0000256" key="22">
    <source>
        <dbReference type="ARBA" id="ARBA00023316"/>
    </source>
</evidence>
<evidence type="ECO:0000256" key="1">
    <source>
        <dbReference type="ARBA" id="ARBA00004249"/>
    </source>
</evidence>
<keyword evidence="16" id="KW-0735">Signal-anchor</keyword>
<dbReference type="InterPro" id="IPR023346">
    <property type="entry name" value="Lysozyme-like_dom_sf"/>
</dbReference>
<comment type="similarity">
    <text evidence="4">In the N-terminal section; belongs to the glycosyltransferase 51 family.</text>
</comment>
<evidence type="ECO:0000256" key="6">
    <source>
        <dbReference type="ARBA" id="ARBA00018638"/>
    </source>
</evidence>
<keyword evidence="21" id="KW-0511">Multifunctional enzyme</keyword>
<keyword evidence="17" id="KW-0573">Peptidoglycan synthesis</keyword>
<evidence type="ECO:0000256" key="9">
    <source>
        <dbReference type="ARBA" id="ARBA00022645"/>
    </source>
</evidence>
<dbReference type="Gene3D" id="1.10.3810.10">
    <property type="entry name" value="Biosynthetic peptidoglycan transglycosylase-like"/>
    <property type="match status" value="1"/>
</dbReference>
<evidence type="ECO:0000259" key="28">
    <source>
        <dbReference type="Pfam" id="PF00912"/>
    </source>
</evidence>
<dbReference type="EMBL" id="JBHSCW010000001">
    <property type="protein sequence ID" value="MFC4350148.1"/>
    <property type="molecule type" value="Genomic_DNA"/>
</dbReference>
<evidence type="ECO:0000256" key="24">
    <source>
        <dbReference type="ARBA" id="ARBA00044770"/>
    </source>
</evidence>
<keyword evidence="10" id="KW-0645">Protease</keyword>
<evidence type="ECO:0000256" key="4">
    <source>
        <dbReference type="ARBA" id="ARBA00007739"/>
    </source>
</evidence>
<comment type="catalytic activity">
    <reaction evidence="23">
        <text>Preferential cleavage: (Ac)2-L-Lys-D-Ala-|-D-Ala. Also transpeptidation of peptidyl-alanyl moieties that are N-acyl substituents of D-alanine.</text>
        <dbReference type="EC" id="3.4.16.4"/>
    </reaction>
</comment>
<dbReference type="InterPro" id="IPR050396">
    <property type="entry name" value="Glycosyltr_51/Transpeptidase"/>
</dbReference>
<comment type="pathway">
    <text evidence="2">Cell wall biogenesis; peptidoglycan biosynthesis.</text>
</comment>
<comment type="subcellular location">
    <subcellularLocation>
        <location evidence="1">Cell inner membrane</location>
        <topology evidence="1">Single-pass type II membrane protein</topology>
    </subcellularLocation>
</comment>
<evidence type="ECO:0000256" key="17">
    <source>
        <dbReference type="ARBA" id="ARBA00022984"/>
    </source>
</evidence>
<evidence type="ECO:0000256" key="7">
    <source>
        <dbReference type="ARBA" id="ARBA00022475"/>
    </source>
</evidence>
<dbReference type="InterPro" id="IPR001264">
    <property type="entry name" value="Glyco_trans_51"/>
</dbReference>
<evidence type="ECO:0000256" key="3">
    <source>
        <dbReference type="ARBA" id="ARBA00007090"/>
    </source>
</evidence>
<dbReference type="InterPro" id="IPR031376">
    <property type="entry name" value="PCB_OB"/>
</dbReference>
<evidence type="ECO:0000256" key="21">
    <source>
        <dbReference type="ARBA" id="ARBA00023268"/>
    </source>
</evidence>
<dbReference type="PANTHER" id="PTHR32282:SF27">
    <property type="entry name" value="PENICILLIN-BINDING PROTEIN 1A"/>
    <property type="match status" value="1"/>
</dbReference>
<dbReference type="InterPro" id="IPR012340">
    <property type="entry name" value="NA-bd_OB-fold"/>
</dbReference>
<comment type="similarity">
    <text evidence="3">In the C-terminal section; belongs to the transpeptidase family.</text>
</comment>
<name>A0ABV8UH68_9PROT</name>
<evidence type="ECO:0000256" key="19">
    <source>
        <dbReference type="ARBA" id="ARBA00023136"/>
    </source>
</evidence>
<evidence type="ECO:0000256" key="14">
    <source>
        <dbReference type="ARBA" id="ARBA00022801"/>
    </source>
</evidence>
<evidence type="ECO:0000256" key="10">
    <source>
        <dbReference type="ARBA" id="ARBA00022670"/>
    </source>
</evidence>
<dbReference type="SUPFAM" id="SSF56601">
    <property type="entry name" value="beta-lactamase/transpeptidase-like"/>
    <property type="match status" value="1"/>
</dbReference>
<dbReference type="Gene3D" id="2.40.50.140">
    <property type="entry name" value="Nucleic acid-binding proteins"/>
    <property type="match status" value="1"/>
</dbReference>
<evidence type="ECO:0000313" key="31">
    <source>
        <dbReference type="Proteomes" id="UP001595799"/>
    </source>
</evidence>
<dbReference type="Pfam" id="PF00912">
    <property type="entry name" value="Transgly"/>
    <property type="match status" value="1"/>
</dbReference>
<accession>A0ABV8UH68</accession>
<keyword evidence="15" id="KW-0133">Cell shape</keyword>
<evidence type="ECO:0000259" key="27">
    <source>
        <dbReference type="Pfam" id="PF00905"/>
    </source>
</evidence>
<dbReference type="Gene3D" id="3.40.710.10">
    <property type="entry name" value="DD-peptidase/beta-lactamase superfamily"/>
    <property type="match status" value="2"/>
</dbReference>
<evidence type="ECO:0000256" key="25">
    <source>
        <dbReference type="ARBA" id="ARBA00049902"/>
    </source>
</evidence>
<evidence type="ECO:0000256" key="15">
    <source>
        <dbReference type="ARBA" id="ARBA00022960"/>
    </source>
</evidence>
<keyword evidence="19" id="KW-0472">Membrane</keyword>
<dbReference type="Pfam" id="PF17092">
    <property type="entry name" value="PCB_OB"/>
    <property type="match status" value="1"/>
</dbReference>
<feature type="domain" description="Glycosyl transferase family 51" evidence="28">
    <location>
        <begin position="59"/>
        <end position="234"/>
    </location>
</feature>
<proteinExistence type="inferred from homology"/>
<feature type="region of interest" description="Disordered" evidence="26">
    <location>
        <begin position="787"/>
        <end position="829"/>
    </location>
</feature>
<dbReference type="InterPro" id="IPR001460">
    <property type="entry name" value="PCN-bd_Tpept"/>
</dbReference>
<keyword evidence="20" id="KW-0046">Antibiotic resistance</keyword>
<dbReference type="Proteomes" id="UP001595799">
    <property type="component" value="Unassembled WGS sequence"/>
</dbReference>